<dbReference type="OrthoDB" id="2965516at2"/>
<evidence type="ECO:0000259" key="2">
    <source>
        <dbReference type="Pfam" id="PF20251"/>
    </source>
</evidence>
<accession>A0A370G8Q2</accession>
<evidence type="ECO:0000313" key="4">
    <source>
        <dbReference type="Proteomes" id="UP000255326"/>
    </source>
</evidence>
<dbReference type="Pfam" id="PF20251">
    <property type="entry name" value="Big_14"/>
    <property type="match status" value="1"/>
</dbReference>
<dbReference type="AlphaFoldDB" id="A0A370G8Q2"/>
<keyword evidence="1" id="KW-0732">Signal</keyword>
<dbReference type="RefSeq" id="WP_114746535.1">
    <property type="nucleotide sequence ID" value="NZ_QQAY01000012.1"/>
</dbReference>
<organism evidence="3 4">
    <name type="scientific">Falsibacillus pallidus</name>
    <dbReference type="NCBI Taxonomy" id="493781"/>
    <lineage>
        <taxon>Bacteria</taxon>
        <taxon>Bacillati</taxon>
        <taxon>Bacillota</taxon>
        <taxon>Bacilli</taxon>
        <taxon>Bacillales</taxon>
        <taxon>Bacillaceae</taxon>
        <taxon>Falsibacillus</taxon>
    </lineage>
</organism>
<dbReference type="Proteomes" id="UP000255326">
    <property type="component" value="Unassembled WGS sequence"/>
</dbReference>
<protein>
    <recommendedName>
        <fullName evidence="2">Bacterial Ig-like domain-containing protein</fullName>
    </recommendedName>
</protein>
<feature type="domain" description="Bacterial Ig-like" evidence="2">
    <location>
        <begin position="179"/>
        <end position="265"/>
    </location>
</feature>
<comment type="caution">
    <text evidence="3">The sequence shown here is derived from an EMBL/GenBank/DDBJ whole genome shotgun (WGS) entry which is preliminary data.</text>
</comment>
<dbReference type="InterPro" id="IPR046878">
    <property type="entry name" value="Big_14"/>
</dbReference>
<evidence type="ECO:0000256" key="1">
    <source>
        <dbReference type="SAM" id="SignalP"/>
    </source>
</evidence>
<feature type="chain" id="PRO_5016605433" description="Bacterial Ig-like domain-containing protein" evidence="1">
    <location>
        <begin position="25"/>
        <end position="283"/>
    </location>
</feature>
<evidence type="ECO:0000313" key="3">
    <source>
        <dbReference type="EMBL" id="RDI40147.1"/>
    </source>
</evidence>
<gene>
    <name evidence="3" type="ORF">DFR59_11263</name>
</gene>
<dbReference type="EMBL" id="QQAY01000012">
    <property type="protein sequence ID" value="RDI40147.1"/>
    <property type="molecule type" value="Genomic_DNA"/>
</dbReference>
<keyword evidence="4" id="KW-1185">Reference proteome</keyword>
<reference evidence="3 4" key="1">
    <citation type="submission" date="2018-07" db="EMBL/GenBank/DDBJ databases">
        <title>Genomic Encyclopedia of Type Strains, Phase IV (KMG-IV): sequencing the most valuable type-strain genomes for metagenomic binning, comparative biology and taxonomic classification.</title>
        <authorList>
            <person name="Goeker M."/>
        </authorList>
    </citation>
    <scope>NUCLEOTIDE SEQUENCE [LARGE SCALE GENOMIC DNA]</scope>
    <source>
        <strain evidence="3 4">DSM 25281</strain>
    </source>
</reference>
<name>A0A370G8Q2_9BACI</name>
<dbReference type="PROSITE" id="PS51257">
    <property type="entry name" value="PROKAR_LIPOPROTEIN"/>
    <property type="match status" value="1"/>
</dbReference>
<feature type="signal peptide" evidence="1">
    <location>
        <begin position="1"/>
        <end position="24"/>
    </location>
</feature>
<proteinExistence type="predicted"/>
<sequence>MFKRLSTAIILLLVVLGGCEFQHASVQTVQNKPPGMDLPNQGVPIKHKKLDPPLEFSNKSFVDSLDASFKKSGFGDFAARNYRMVQIMERSEKVKIGAPKHIKDGDTYETSLYHYNNTTKEFELMKKLILDKTKQRSAYLKLLEDENQAYYMKSVLINPEKDVVEESFRRIFVPYKYRNYRIDVDKDVYYPNETVKVRTTNLGTKKMGTGTDEYLEKWTGTKWKHYQYVLYSEMILKIIPPNRSHTNTIPVNKLTPGFYRVINKDGENSFEAAFEVKKAKTRE</sequence>